<protein>
    <submittedName>
        <fullName evidence="1">DUF488 domain-containing protein</fullName>
    </submittedName>
</protein>
<proteinExistence type="predicted"/>
<evidence type="ECO:0000313" key="2">
    <source>
        <dbReference type="Proteomes" id="UP001366503"/>
    </source>
</evidence>
<gene>
    <name evidence="1" type="ORF">O7A05_05600</name>
</gene>
<dbReference type="Pfam" id="PF22752">
    <property type="entry name" value="DUF488-N3i"/>
    <property type="match status" value="1"/>
</dbReference>
<dbReference type="Proteomes" id="UP001366503">
    <property type="component" value="Unassembled WGS sequence"/>
</dbReference>
<dbReference type="EMBL" id="JAPYKO010000003">
    <property type="protein sequence ID" value="MEI9401665.1"/>
    <property type="molecule type" value="Genomic_DNA"/>
</dbReference>
<dbReference type="PANTHER" id="PTHR36849">
    <property type="entry name" value="CYTOPLASMIC PROTEIN-RELATED"/>
    <property type="match status" value="1"/>
</dbReference>
<name>A0ABU8K999_9HYPH</name>
<accession>A0ABU8K999</accession>
<sequence length="123" mass="14253">MSGKVIDEKIKLKRAYESPAADDGTRVLVDRLWPRGIKKTDAGIDCWMKELAPSAELRKWFGHDPARWEEFRRRYAAEIHAHRDELDRLRDLILQGAVTLVYSAHDEAHNDAVVLREILLGHR</sequence>
<keyword evidence="2" id="KW-1185">Reference proteome</keyword>
<organism evidence="1 2">
    <name type="scientific">Mesorhizobium argentiipisi</name>
    <dbReference type="NCBI Taxonomy" id="3015175"/>
    <lineage>
        <taxon>Bacteria</taxon>
        <taxon>Pseudomonadati</taxon>
        <taxon>Pseudomonadota</taxon>
        <taxon>Alphaproteobacteria</taxon>
        <taxon>Hyphomicrobiales</taxon>
        <taxon>Phyllobacteriaceae</taxon>
        <taxon>Mesorhizobium</taxon>
    </lineage>
</organism>
<comment type="caution">
    <text evidence="1">The sequence shown here is derived from an EMBL/GenBank/DDBJ whole genome shotgun (WGS) entry which is preliminary data.</text>
</comment>
<dbReference type="RefSeq" id="WP_337091994.1">
    <property type="nucleotide sequence ID" value="NZ_JAPYKO010000003.1"/>
</dbReference>
<reference evidence="1 2" key="1">
    <citation type="submission" date="2022-12" db="EMBL/GenBank/DDBJ databases">
        <authorList>
            <person name="Muema E."/>
        </authorList>
    </citation>
    <scope>NUCLEOTIDE SEQUENCE [LARGE SCALE GENOMIC DNA]</scope>
    <source>
        <strain evidence="2">1330</strain>
    </source>
</reference>
<dbReference type="InterPro" id="IPR052552">
    <property type="entry name" value="YeaO-like"/>
</dbReference>
<evidence type="ECO:0000313" key="1">
    <source>
        <dbReference type="EMBL" id="MEI9401665.1"/>
    </source>
</evidence>
<dbReference type="PANTHER" id="PTHR36849:SF1">
    <property type="entry name" value="CYTOPLASMIC PROTEIN"/>
    <property type="match status" value="1"/>
</dbReference>